<sequence>MSIQLVKQDEAVAFEFKATNYAFLLSGNALVCVWKRALGMKKPQASRLAKVGCSHAPHKSLTFSLARQKCRHLPQVSIPAPYNDIKSL</sequence>
<proteinExistence type="predicted"/>
<evidence type="ECO:0000313" key="1">
    <source>
        <dbReference type="EMBL" id="MBN8120313.1"/>
    </source>
</evidence>
<protein>
    <submittedName>
        <fullName evidence="1">Uncharacterized protein</fullName>
    </submittedName>
</protein>
<name>A0AAW4H599_VIBVL</name>
<organism evidence="1 2">
    <name type="scientific">Vibrio vulnificus</name>
    <dbReference type="NCBI Taxonomy" id="672"/>
    <lineage>
        <taxon>Bacteria</taxon>
        <taxon>Pseudomonadati</taxon>
        <taxon>Pseudomonadota</taxon>
        <taxon>Gammaproteobacteria</taxon>
        <taxon>Vibrionales</taxon>
        <taxon>Vibrionaceae</taxon>
        <taxon>Vibrio</taxon>
    </lineage>
</organism>
<comment type="caution">
    <text evidence="1">The sequence shown here is derived from an EMBL/GenBank/DDBJ whole genome shotgun (WGS) entry which is preliminary data.</text>
</comment>
<accession>A0AAW4H599</accession>
<dbReference type="Proteomes" id="UP000664056">
    <property type="component" value="Unassembled WGS sequence"/>
</dbReference>
<gene>
    <name evidence="1" type="ORF">J0J18_01110</name>
</gene>
<reference evidence="1" key="1">
    <citation type="submission" date="2021-03" db="EMBL/GenBank/DDBJ databases">
        <title>Study of the foodborne Vibrio vulnificus isolates from China.</title>
        <authorList>
            <person name="Zheng Z."/>
            <person name="Ye L."/>
        </authorList>
    </citation>
    <scope>NUCLEOTIDE SEQUENCE</scope>
    <source>
        <strain evidence="1">Vv1582</strain>
    </source>
</reference>
<evidence type="ECO:0000313" key="2">
    <source>
        <dbReference type="Proteomes" id="UP000664056"/>
    </source>
</evidence>
<dbReference type="RefSeq" id="WP_045627984.1">
    <property type="nucleotide sequence ID" value="NZ_JAERHG010000002.1"/>
</dbReference>
<dbReference type="AlphaFoldDB" id="A0AAW4H599"/>
<dbReference type="EMBL" id="JAFKOQ010000001">
    <property type="protein sequence ID" value="MBN8120313.1"/>
    <property type="molecule type" value="Genomic_DNA"/>
</dbReference>